<dbReference type="AlphaFoldDB" id="A0A917AIC6"/>
<gene>
    <name evidence="2" type="ORF">GCM10007140_02060</name>
</gene>
<evidence type="ECO:0000313" key="3">
    <source>
        <dbReference type="Proteomes" id="UP000605259"/>
    </source>
</evidence>
<proteinExistence type="predicted"/>
<feature type="transmembrane region" description="Helical" evidence="1">
    <location>
        <begin position="27"/>
        <end position="48"/>
    </location>
</feature>
<feature type="transmembrane region" description="Helical" evidence="1">
    <location>
        <begin position="60"/>
        <end position="81"/>
    </location>
</feature>
<sequence length="259" mass="30355">MLRSEENYDAMNWWVTTGVYHPLQLRIGLIFLIGICSFFSFVLYLPLYEAKMAEKSIYELIINNSYSFFVGLLVIAVILYHRTMAMKYQGLQFLIFFLLSQVLGFQFLFLGYFFLATIFAETITKPIIWFVVISGLLLLIFSIVRFRSSIAKGKYVVTNKKNRIIILSSPLTKPLAVLGLVTVTSALFRGAFPNITLFFLSVNFVIYFYIQMYYLPYLFTVVMCKIKFRSFRVEDIRTTYHNSNMRRSTKIKKSKNNRR</sequence>
<dbReference type="RefSeq" id="WP_188386602.1">
    <property type="nucleotide sequence ID" value="NZ_BMFK01000001.1"/>
</dbReference>
<dbReference type="EMBL" id="BMFK01000001">
    <property type="protein sequence ID" value="GGE55297.1"/>
    <property type="molecule type" value="Genomic_DNA"/>
</dbReference>
<reference evidence="2" key="1">
    <citation type="journal article" date="2014" name="Int. J. Syst. Evol. Microbiol.">
        <title>Complete genome sequence of Corynebacterium casei LMG S-19264T (=DSM 44701T), isolated from a smear-ripened cheese.</title>
        <authorList>
            <consortium name="US DOE Joint Genome Institute (JGI-PGF)"/>
            <person name="Walter F."/>
            <person name="Albersmeier A."/>
            <person name="Kalinowski J."/>
            <person name="Ruckert C."/>
        </authorList>
    </citation>
    <scope>NUCLEOTIDE SEQUENCE</scope>
    <source>
        <strain evidence="2">CGMCC 1.12698</strain>
    </source>
</reference>
<protein>
    <submittedName>
        <fullName evidence="2">Uncharacterized protein</fullName>
    </submittedName>
</protein>
<dbReference type="Proteomes" id="UP000605259">
    <property type="component" value="Unassembled WGS sequence"/>
</dbReference>
<keyword evidence="1" id="KW-0472">Membrane</keyword>
<keyword evidence="1" id="KW-0812">Transmembrane</keyword>
<comment type="caution">
    <text evidence="2">The sequence shown here is derived from an EMBL/GenBank/DDBJ whole genome shotgun (WGS) entry which is preliminary data.</text>
</comment>
<evidence type="ECO:0000256" key="1">
    <source>
        <dbReference type="SAM" id="Phobius"/>
    </source>
</evidence>
<evidence type="ECO:0000313" key="2">
    <source>
        <dbReference type="EMBL" id="GGE55297.1"/>
    </source>
</evidence>
<feature type="transmembrane region" description="Helical" evidence="1">
    <location>
        <begin position="164"/>
        <end position="188"/>
    </location>
</feature>
<keyword evidence="3" id="KW-1185">Reference proteome</keyword>
<organism evidence="2 3">
    <name type="scientific">Priestia taiwanensis</name>
    <dbReference type="NCBI Taxonomy" id="1347902"/>
    <lineage>
        <taxon>Bacteria</taxon>
        <taxon>Bacillati</taxon>
        <taxon>Bacillota</taxon>
        <taxon>Bacilli</taxon>
        <taxon>Bacillales</taxon>
        <taxon>Bacillaceae</taxon>
        <taxon>Priestia</taxon>
    </lineage>
</organism>
<name>A0A917AIC6_9BACI</name>
<keyword evidence="1" id="KW-1133">Transmembrane helix</keyword>
<feature type="transmembrane region" description="Helical" evidence="1">
    <location>
        <begin position="194"/>
        <end position="219"/>
    </location>
</feature>
<feature type="transmembrane region" description="Helical" evidence="1">
    <location>
        <begin position="93"/>
        <end position="115"/>
    </location>
</feature>
<feature type="transmembrane region" description="Helical" evidence="1">
    <location>
        <begin position="127"/>
        <end position="144"/>
    </location>
</feature>
<reference evidence="2" key="2">
    <citation type="submission" date="2020-09" db="EMBL/GenBank/DDBJ databases">
        <authorList>
            <person name="Sun Q."/>
            <person name="Zhou Y."/>
        </authorList>
    </citation>
    <scope>NUCLEOTIDE SEQUENCE</scope>
    <source>
        <strain evidence="2">CGMCC 1.12698</strain>
    </source>
</reference>
<accession>A0A917AIC6</accession>